<feature type="transmembrane region" description="Helical" evidence="2">
    <location>
        <begin position="60"/>
        <end position="84"/>
    </location>
</feature>
<feature type="region of interest" description="Disordered" evidence="1">
    <location>
        <begin position="373"/>
        <end position="401"/>
    </location>
</feature>
<evidence type="ECO:0000313" key="3">
    <source>
        <dbReference type="EMBL" id="TMI85215.1"/>
    </source>
</evidence>
<evidence type="ECO:0000256" key="1">
    <source>
        <dbReference type="SAM" id="MobiDB-lite"/>
    </source>
</evidence>
<keyword evidence="2" id="KW-0472">Membrane</keyword>
<feature type="region of interest" description="Disordered" evidence="1">
    <location>
        <begin position="409"/>
        <end position="428"/>
    </location>
</feature>
<organism evidence="3 4">
    <name type="scientific">Candidatus Segetimicrobium genomatis</name>
    <dbReference type="NCBI Taxonomy" id="2569760"/>
    <lineage>
        <taxon>Bacteria</taxon>
        <taxon>Bacillati</taxon>
        <taxon>Candidatus Sysuimicrobiota</taxon>
        <taxon>Candidatus Sysuimicrobiia</taxon>
        <taxon>Candidatus Sysuimicrobiales</taxon>
        <taxon>Candidatus Segetimicrobiaceae</taxon>
        <taxon>Candidatus Segetimicrobium</taxon>
    </lineage>
</organism>
<dbReference type="EMBL" id="VBAN01000024">
    <property type="protein sequence ID" value="TMI85215.1"/>
    <property type="molecule type" value="Genomic_DNA"/>
</dbReference>
<gene>
    <name evidence="3" type="ORF">E6H03_00820</name>
</gene>
<accession>A0A537JNT4</accession>
<keyword evidence="2" id="KW-0812">Transmembrane</keyword>
<comment type="caution">
    <text evidence="3">The sequence shown here is derived from an EMBL/GenBank/DDBJ whole genome shotgun (WGS) entry which is preliminary data.</text>
</comment>
<reference evidence="3 4" key="1">
    <citation type="journal article" date="2019" name="Nat. Microbiol.">
        <title>Mediterranean grassland soil C-N compound turnover is dependent on rainfall and depth, and is mediated by genomically divergent microorganisms.</title>
        <authorList>
            <person name="Diamond S."/>
            <person name="Andeer P.F."/>
            <person name="Li Z."/>
            <person name="Crits-Christoph A."/>
            <person name="Burstein D."/>
            <person name="Anantharaman K."/>
            <person name="Lane K.R."/>
            <person name="Thomas B.C."/>
            <person name="Pan C."/>
            <person name="Northen T.R."/>
            <person name="Banfield J.F."/>
        </authorList>
    </citation>
    <scope>NUCLEOTIDE SEQUENCE [LARGE SCALE GENOMIC DNA]</scope>
    <source>
        <strain evidence="3">NP_6</strain>
    </source>
</reference>
<feature type="compositionally biased region" description="Low complexity" evidence="1">
    <location>
        <begin position="375"/>
        <end position="395"/>
    </location>
</feature>
<keyword evidence="2" id="KW-1133">Transmembrane helix</keyword>
<evidence type="ECO:0000313" key="4">
    <source>
        <dbReference type="Proteomes" id="UP000318093"/>
    </source>
</evidence>
<feature type="transmembrane region" description="Helical" evidence="2">
    <location>
        <begin position="138"/>
        <end position="160"/>
    </location>
</feature>
<feature type="transmembrane region" description="Helical" evidence="2">
    <location>
        <begin position="241"/>
        <end position="270"/>
    </location>
</feature>
<sequence>MSGFERGIADVFAALEQWLISTGATQSMMRLAWAVLTSLWLGHVAVSLRPGGAPDIVGTFGRMFVAGGLLLAIGSLNQIVLLVFGTLRDAGSAVLSGLISQSWAQFREELLGPHRALFRLLGQLLGPWITSAPWAPNALLLGILLALLLFAIGSLVYLAILFFAHLTLLLALFLAPLAVALLAAPGTARWTARWAVVIVRTGLVVFCVRVIHAAAIYLAVIVPVRQVLAGNAGGPGLAGGIASLAAGFLQLGLLLMQMVVGTGIGVYAMLQAERLTGQFVDGLAFGGGARAVGGPIAVGVRYAAGAMRGGGSPPGPSVAGNDASASGPTGSGPLPGGEHPFGSSPRGGAQEATVLQPGGRFHQSCWAWAPHRALSRSPRAGRPPSSRSLTPRPGGWRSCADGRRAQWMPTCIPSFPTSGGAARALGPS</sequence>
<protein>
    <submittedName>
        <fullName evidence="3">Uncharacterized protein</fullName>
    </submittedName>
</protein>
<feature type="transmembrane region" description="Helical" evidence="2">
    <location>
        <begin position="197"/>
        <end position="221"/>
    </location>
</feature>
<feature type="region of interest" description="Disordered" evidence="1">
    <location>
        <begin position="309"/>
        <end position="352"/>
    </location>
</feature>
<proteinExistence type="predicted"/>
<dbReference type="AlphaFoldDB" id="A0A537JNT4"/>
<feature type="compositionally biased region" description="Low complexity" evidence="1">
    <location>
        <begin position="317"/>
        <end position="328"/>
    </location>
</feature>
<dbReference type="Proteomes" id="UP000318093">
    <property type="component" value="Unassembled WGS sequence"/>
</dbReference>
<feature type="transmembrane region" description="Helical" evidence="2">
    <location>
        <begin position="166"/>
        <end position="185"/>
    </location>
</feature>
<evidence type="ECO:0000256" key="2">
    <source>
        <dbReference type="SAM" id="Phobius"/>
    </source>
</evidence>
<feature type="transmembrane region" description="Helical" evidence="2">
    <location>
        <begin position="31"/>
        <end position="48"/>
    </location>
</feature>
<name>A0A537JNT4_9BACT</name>